<sequence length="441" mass="48748">MKINNNIQALNAYRNLNQNQNQVSKNLEKLSSGLRINRASDDAAGLAISEKMRSQIRGLKQSERNSMDGISLMQTSEGAMQEIHSMLQRMRELAVQASNDTNTEYDSEQLQKEILELTKEIDSISNRTEFNTKKLLDGSSAVYSYLDEDKNGAKLASPPVALDADIQPGDYSISVSGKSLKIDGADGVLPNQEDENQRLGEYTIEVEDLNDETAFVTIYDDKGIEIDSQNISDEQSNVGGFELSFNDITVEGKSKFRLEAEGTFKLLNDDGENIELKEEVSTKDGKIQLGDLEFEFRANISDGSSDFQVINNSLAFQIGPNTGQQVMVDIPKMDAEELDVDEVDVSTHDGASKAITQFDDAINQVSDARAKLGAVQNRMEHTVANLQVTHENLTSSESRIRDADMAKEMTEFTRNNIINQSATAMLAQANQLPQGVLQLLQ</sequence>
<protein>
    <recommendedName>
        <fullName evidence="2 4">Flagellin</fullName>
    </recommendedName>
</protein>
<dbReference type="InterPro" id="IPR046358">
    <property type="entry name" value="Flagellin_C"/>
</dbReference>
<evidence type="ECO:0000256" key="3">
    <source>
        <dbReference type="ARBA" id="ARBA00023143"/>
    </source>
</evidence>
<keyword evidence="7" id="KW-0969">Cilium</keyword>
<dbReference type="AlphaFoldDB" id="A0A1G8BTV4"/>
<dbReference type="STRING" id="930129.SAMN05216352_10181"/>
<feature type="domain" description="Flagellin N-terminal" evidence="5">
    <location>
        <begin position="3"/>
        <end position="140"/>
    </location>
</feature>
<comment type="similarity">
    <text evidence="1 4">Belongs to the bacterial flagellin family.</text>
</comment>
<dbReference type="OrthoDB" id="9796789at2"/>
<dbReference type="InterPro" id="IPR042187">
    <property type="entry name" value="Flagellin_C_sub2"/>
</dbReference>
<dbReference type="InterPro" id="IPR001029">
    <property type="entry name" value="Flagellin_N"/>
</dbReference>
<comment type="function">
    <text evidence="4">Flagellin is the subunit protein which polymerizes to form the filaments of bacterial flagella.</text>
</comment>
<organism evidence="7 8">
    <name type="scientific">Alteribacillus bidgolensis</name>
    <dbReference type="NCBI Taxonomy" id="930129"/>
    <lineage>
        <taxon>Bacteria</taxon>
        <taxon>Bacillati</taxon>
        <taxon>Bacillota</taxon>
        <taxon>Bacilli</taxon>
        <taxon>Bacillales</taxon>
        <taxon>Bacillaceae</taxon>
        <taxon>Alteribacillus</taxon>
    </lineage>
</organism>
<dbReference type="Proteomes" id="UP000199017">
    <property type="component" value="Unassembled WGS sequence"/>
</dbReference>
<dbReference type="PANTHER" id="PTHR42792">
    <property type="entry name" value="FLAGELLIN"/>
    <property type="match status" value="1"/>
</dbReference>
<proteinExistence type="inferred from homology"/>
<reference evidence="7 8" key="1">
    <citation type="submission" date="2016-10" db="EMBL/GenBank/DDBJ databases">
        <authorList>
            <person name="de Groot N.N."/>
        </authorList>
    </citation>
    <scope>NUCLEOTIDE SEQUENCE [LARGE SCALE GENOMIC DNA]</scope>
    <source>
        <strain evidence="8">P4B,CCM 7963,CECT 7998,DSM 25260,IBRC-M 10614,KCTC 13821</strain>
    </source>
</reference>
<dbReference type="Gene3D" id="6.10.10.10">
    <property type="entry name" value="Flagellar export chaperone, C-terminal domain"/>
    <property type="match status" value="1"/>
</dbReference>
<dbReference type="Pfam" id="PF00669">
    <property type="entry name" value="Flagellin_N"/>
    <property type="match status" value="1"/>
</dbReference>
<evidence type="ECO:0000256" key="1">
    <source>
        <dbReference type="ARBA" id="ARBA00005709"/>
    </source>
</evidence>
<accession>A0A1G8BTV4</accession>
<keyword evidence="4" id="KW-0964">Secreted</keyword>
<dbReference type="PRINTS" id="PR00207">
    <property type="entry name" value="FLAGELLIN"/>
</dbReference>
<dbReference type="GO" id="GO:0009288">
    <property type="term" value="C:bacterial-type flagellum"/>
    <property type="evidence" value="ECO:0007669"/>
    <property type="project" value="UniProtKB-SubCell"/>
</dbReference>
<dbReference type="Pfam" id="PF00700">
    <property type="entry name" value="Flagellin_C"/>
    <property type="match status" value="1"/>
</dbReference>
<evidence type="ECO:0000256" key="4">
    <source>
        <dbReference type="RuleBase" id="RU362073"/>
    </source>
</evidence>
<dbReference type="EMBL" id="FNDU01000001">
    <property type="protein sequence ID" value="SDH36655.1"/>
    <property type="molecule type" value="Genomic_DNA"/>
</dbReference>
<comment type="subcellular location">
    <subcellularLocation>
        <location evidence="4">Secreted</location>
    </subcellularLocation>
    <subcellularLocation>
        <location evidence="4">Bacterial flagellum</location>
    </subcellularLocation>
</comment>
<evidence type="ECO:0000256" key="2">
    <source>
        <dbReference type="ARBA" id="ARBA00020110"/>
    </source>
</evidence>
<keyword evidence="7" id="KW-0282">Flagellum</keyword>
<evidence type="ECO:0000259" key="6">
    <source>
        <dbReference type="Pfam" id="PF00700"/>
    </source>
</evidence>
<name>A0A1G8BTV4_9BACI</name>
<evidence type="ECO:0000313" key="8">
    <source>
        <dbReference type="Proteomes" id="UP000199017"/>
    </source>
</evidence>
<dbReference type="RefSeq" id="WP_091579362.1">
    <property type="nucleotide sequence ID" value="NZ_FNDU01000001.1"/>
</dbReference>
<dbReference type="GO" id="GO:0005198">
    <property type="term" value="F:structural molecule activity"/>
    <property type="evidence" value="ECO:0007669"/>
    <property type="project" value="UniProtKB-UniRule"/>
</dbReference>
<evidence type="ECO:0000259" key="5">
    <source>
        <dbReference type="Pfam" id="PF00669"/>
    </source>
</evidence>
<keyword evidence="7" id="KW-0966">Cell projection</keyword>
<dbReference type="PANTHER" id="PTHR42792:SF2">
    <property type="entry name" value="FLAGELLIN"/>
    <property type="match status" value="1"/>
</dbReference>
<keyword evidence="8" id="KW-1185">Reference proteome</keyword>
<gene>
    <name evidence="7" type="ORF">SAMN05216352_10181</name>
</gene>
<dbReference type="Gene3D" id="1.20.1330.10">
    <property type="entry name" value="f41 fragment of flagellin, N-terminal domain"/>
    <property type="match status" value="2"/>
</dbReference>
<evidence type="ECO:0000313" key="7">
    <source>
        <dbReference type="EMBL" id="SDH36655.1"/>
    </source>
</evidence>
<keyword evidence="3 4" id="KW-0975">Bacterial flagellum</keyword>
<dbReference type="SUPFAM" id="SSF64518">
    <property type="entry name" value="Phase 1 flagellin"/>
    <property type="match status" value="1"/>
</dbReference>
<dbReference type="GO" id="GO:0005576">
    <property type="term" value="C:extracellular region"/>
    <property type="evidence" value="ECO:0007669"/>
    <property type="project" value="UniProtKB-SubCell"/>
</dbReference>
<feature type="domain" description="Flagellin C-terminal" evidence="6">
    <location>
        <begin position="356"/>
        <end position="440"/>
    </location>
</feature>
<dbReference type="InterPro" id="IPR001492">
    <property type="entry name" value="Flagellin"/>
</dbReference>